<dbReference type="Proteomes" id="UP001432322">
    <property type="component" value="Unassembled WGS sequence"/>
</dbReference>
<evidence type="ECO:0000256" key="7">
    <source>
        <dbReference type="ARBA" id="ARBA00023180"/>
    </source>
</evidence>
<comment type="caution">
    <text evidence="10">The sequence shown here is derived from an EMBL/GenBank/DDBJ whole genome shotgun (WGS) entry which is preliminary data.</text>
</comment>
<name>A0AAV5UY50_9BILA</name>
<keyword evidence="3" id="KW-0378">Hydrolase</keyword>
<dbReference type="AlphaFoldDB" id="A0AAV5UY50"/>
<dbReference type="InterPro" id="IPR024079">
    <property type="entry name" value="MetalloPept_cat_dom_sf"/>
</dbReference>
<dbReference type="Gene3D" id="3.40.390.10">
    <property type="entry name" value="Collagenase (Catalytic Domain)"/>
    <property type="match status" value="1"/>
</dbReference>
<evidence type="ECO:0000259" key="9">
    <source>
        <dbReference type="PROSITE" id="PS50215"/>
    </source>
</evidence>
<dbReference type="PANTHER" id="PTHR11905:SF159">
    <property type="entry name" value="ADAM METALLOPROTEASE"/>
    <property type="match status" value="1"/>
</dbReference>
<dbReference type="InterPro" id="IPR001590">
    <property type="entry name" value="Peptidase_M12B"/>
</dbReference>
<keyword evidence="2 8" id="KW-0479">Metal-binding</keyword>
<dbReference type="PROSITE" id="PS50215">
    <property type="entry name" value="ADAM_MEPRO"/>
    <property type="match status" value="1"/>
</dbReference>
<feature type="active site" evidence="8">
    <location>
        <position position="232"/>
    </location>
</feature>
<keyword evidence="1" id="KW-0645">Protease</keyword>
<evidence type="ECO:0000256" key="8">
    <source>
        <dbReference type="PROSITE-ProRule" id="PRU00276"/>
    </source>
</evidence>
<dbReference type="GO" id="GO:0046872">
    <property type="term" value="F:metal ion binding"/>
    <property type="evidence" value="ECO:0007669"/>
    <property type="project" value="UniProtKB-KW"/>
</dbReference>
<dbReference type="Pfam" id="PF01421">
    <property type="entry name" value="Reprolysin"/>
    <property type="match status" value="1"/>
</dbReference>
<keyword evidence="6" id="KW-1015">Disulfide bond</keyword>
<keyword evidence="4 8" id="KW-0862">Zinc</keyword>
<evidence type="ECO:0000256" key="1">
    <source>
        <dbReference type="ARBA" id="ARBA00022670"/>
    </source>
</evidence>
<dbReference type="EMBL" id="BTSY01000369">
    <property type="protein sequence ID" value="GMT37944.1"/>
    <property type="molecule type" value="Genomic_DNA"/>
</dbReference>
<evidence type="ECO:0000313" key="12">
    <source>
        <dbReference type="Proteomes" id="UP001432322"/>
    </source>
</evidence>
<feature type="domain" description="Peptidase M12B" evidence="9">
    <location>
        <begin position="115"/>
        <end position="296"/>
    </location>
</feature>
<protein>
    <recommendedName>
        <fullName evidence="9">Peptidase M12B domain-containing protein</fullName>
    </recommendedName>
</protein>
<evidence type="ECO:0000313" key="10">
    <source>
        <dbReference type="EMBL" id="GMT12230.1"/>
    </source>
</evidence>
<dbReference type="Pfam" id="PF17771">
    <property type="entry name" value="ADAMTS_CR_2"/>
    <property type="match status" value="1"/>
</dbReference>
<dbReference type="SUPFAM" id="SSF55486">
    <property type="entry name" value="Metalloproteases ('zincins'), catalytic domain"/>
    <property type="match status" value="1"/>
</dbReference>
<organism evidence="10 12">
    <name type="scientific">Pristionchus fissidentatus</name>
    <dbReference type="NCBI Taxonomy" id="1538716"/>
    <lineage>
        <taxon>Eukaryota</taxon>
        <taxon>Metazoa</taxon>
        <taxon>Ecdysozoa</taxon>
        <taxon>Nematoda</taxon>
        <taxon>Chromadorea</taxon>
        <taxon>Rhabditida</taxon>
        <taxon>Rhabditina</taxon>
        <taxon>Diplogasteromorpha</taxon>
        <taxon>Diplogasteroidea</taxon>
        <taxon>Neodiplogasteridae</taxon>
        <taxon>Pristionchus</taxon>
    </lineage>
</organism>
<keyword evidence="5" id="KW-0482">Metalloprotease</keyword>
<dbReference type="InterPro" id="IPR041645">
    <property type="entry name" value="ADAMTS_CR_2"/>
</dbReference>
<evidence type="ECO:0000256" key="3">
    <source>
        <dbReference type="ARBA" id="ARBA00022801"/>
    </source>
</evidence>
<evidence type="ECO:0000256" key="4">
    <source>
        <dbReference type="ARBA" id="ARBA00022833"/>
    </source>
</evidence>
<evidence type="ECO:0000256" key="2">
    <source>
        <dbReference type="ARBA" id="ARBA00022723"/>
    </source>
</evidence>
<gene>
    <name evidence="11" type="ORF">PFISCL1PPCAC_29241</name>
    <name evidence="10" type="ORF">PFISCL1PPCAC_3527</name>
</gene>
<evidence type="ECO:0000313" key="11">
    <source>
        <dbReference type="EMBL" id="GMT37944.1"/>
    </source>
</evidence>
<keyword evidence="7" id="KW-0325">Glycoprotein</keyword>
<proteinExistence type="predicted"/>
<dbReference type="Gene3D" id="3.40.1620.60">
    <property type="match status" value="1"/>
</dbReference>
<feature type="non-terminal residue" evidence="10">
    <location>
        <position position="431"/>
    </location>
</feature>
<feature type="non-terminal residue" evidence="10">
    <location>
        <position position="1"/>
    </location>
</feature>
<comment type="caution">
    <text evidence="8">Lacks conserved residue(s) required for the propagation of feature annotation.</text>
</comment>
<feature type="binding site" evidence="8">
    <location>
        <position position="235"/>
    </location>
    <ligand>
        <name>Zn(2+)</name>
        <dbReference type="ChEBI" id="CHEBI:29105"/>
        <note>catalytic</note>
    </ligand>
</feature>
<dbReference type="GO" id="GO:0006509">
    <property type="term" value="P:membrane protein ectodomain proteolysis"/>
    <property type="evidence" value="ECO:0007669"/>
    <property type="project" value="TreeGrafter"/>
</dbReference>
<reference evidence="10" key="1">
    <citation type="submission" date="2023-10" db="EMBL/GenBank/DDBJ databases">
        <title>Genome assembly of Pristionchus species.</title>
        <authorList>
            <person name="Yoshida K."/>
            <person name="Sommer R.J."/>
        </authorList>
    </citation>
    <scope>NUCLEOTIDE SEQUENCE</scope>
    <source>
        <strain evidence="10">RS5133</strain>
    </source>
</reference>
<evidence type="ECO:0000256" key="5">
    <source>
        <dbReference type="ARBA" id="ARBA00023049"/>
    </source>
</evidence>
<dbReference type="GO" id="GO:0004222">
    <property type="term" value="F:metalloendopeptidase activity"/>
    <property type="evidence" value="ECO:0007669"/>
    <property type="project" value="InterPro"/>
</dbReference>
<dbReference type="EMBL" id="BTSY01000001">
    <property type="protein sequence ID" value="GMT12230.1"/>
    <property type="molecule type" value="Genomic_DNA"/>
</dbReference>
<feature type="binding site" evidence="8">
    <location>
        <position position="241"/>
    </location>
    <ligand>
        <name>Zn(2+)</name>
        <dbReference type="ChEBI" id="CHEBI:29105"/>
        <note>catalytic</note>
    </ligand>
</feature>
<evidence type="ECO:0000256" key="6">
    <source>
        <dbReference type="ARBA" id="ARBA00023157"/>
    </source>
</evidence>
<feature type="binding site" evidence="8">
    <location>
        <position position="231"/>
    </location>
    <ligand>
        <name>Zn(2+)</name>
        <dbReference type="ChEBI" id="CHEBI:29105"/>
        <note>catalytic</note>
    </ligand>
</feature>
<keyword evidence="12" id="KW-1185">Reference proteome</keyword>
<dbReference type="PANTHER" id="PTHR11905">
    <property type="entry name" value="ADAM A DISINTEGRIN AND METALLOPROTEASE DOMAIN"/>
    <property type="match status" value="1"/>
</dbReference>
<sequence length="431" mass="47698">IAESGVVFTRKEVNKGVVFRKAHRLSLSEPDRPIYRDKLGIDILFMADHSEFEAFLDISGGNEDQATHALQDYINVIHEQLRRIFADFHESHAFELRLVGTFIASRRDDCPLKNGLADSDFVNGTTDSNATLSDVFSDVFDESEMGNSTDMSYSLSSATALTRLTSWIKVNYDLLPPHDHAIMLTKFDLLTTAGDSATQGIAYVRQMCKPGESSSVIEDEGGMATALIAAHELVHSLGAFHDGLEIESPDCPLYHNFMMSPSPRAGENAYKLSSCSQNHVESFLKDPSSWCVHKRLQMLPVAPNPPPPPGSNFTTGQVCQIAFGPQYSVCPNHRQHTSAPQCQQLWCKDRSRKRFEPCETKPFLPALDGTSCGLGMWCHRGECVVDPNWAKACQDINGKTCKKYSKAKLKHYCGNPDFAKVCCSSCMGVKS</sequence>
<accession>A0AAV5UY50</accession>